<protein>
    <submittedName>
        <fullName evidence="2">Uncharacterized protein</fullName>
    </submittedName>
</protein>
<accession>A0A2P2QT98</accession>
<sequence>MTSKLVSNEAKDSFQNVNRELSHITHQNQAFNQNDIPNNQEIHPDEVE</sequence>
<dbReference type="AlphaFoldDB" id="A0A2P2QT98"/>
<name>A0A2P2QT98_RHIMU</name>
<proteinExistence type="predicted"/>
<reference evidence="2" key="1">
    <citation type="submission" date="2018-02" db="EMBL/GenBank/DDBJ databases">
        <title>Rhizophora mucronata_Transcriptome.</title>
        <authorList>
            <person name="Meera S.P."/>
            <person name="Sreeshan A."/>
            <person name="Augustine A."/>
        </authorList>
    </citation>
    <scope>NUCLEOTIDE SEQUENCE</scope>
    <source>
        <tissue evidence="2">Leaf</tissue>
    </source>
</reference>
<feature type="region of interest" description="Disordered" evidence="1">
    <location>
        <begin position="1"/>
        <end position="20"/>
    </location>
</feature>
<feature type="region of interest" description="Disordered" evidence="1">
    <location>
        <begin position="25"/>
        <end position="48"/>
    </location>
</feature>
<evidence type="ECO:0000313" key="2">
    <source>
        <dbReference type="EMBL" id="MBX70229.1"/>
    </source>
</evidence>
<dbReference type="EMBL" id="GGEC01089745">
    <property type="protein sequence ID" value="MBX70229.1"/>
    <property type="molecule type" value="Transcribed_RNA"/>
</dbReference>
<evidence type="ECO:0000256" key="1">
    <source>
        <dbReference type="SAM" id="MobiDB-lite"/>
    </source>
</evidence>
<organism evidence="2">
    <name type="scientific">Rhizophora mucronata</name>
    <name type="common">Asiatic mangrove</name>
    <dbReference type="NCBI Taxonomy" id="61149"/>
    <lineage>
        <taxon>Eukaryota</taxon>
        <taxon>Viridiplantae</taxon>
        <taxon>Streptophyta</taxon>
        <taxon>Embryophyta</taxon>
        <taxon>Tracheophyta</taxon>
        <taxon>Spermatophyta</taxon>
        <taxon>Magnoliopsida</taxon>
        <taxon>eudicotyledons</taxon>
        <taxon>Gunneridae</taxon>
        <taxon>Pentapetalae</taxon>
        <taxon>rosids</taxon>
        <taxon>fabids</taxon>
        <taxon>Malpighiales</taxon>
        <taxon>Rhizophoraceae</taxon>
        <taxon>Rhizophora</taxon>
    </lineage>
</organism>
<feature type="compositionally biased region" description="Polar residues" evidence="1">
    <location>
        <begin position="25"/>
        <end position="41"/>
    </location>
</feature>